<proteinExistence type="predicted"/>
<keyword evidence="3" id="KW-0732">Signal</keyword>
<dbReference type="PANTHER" id="PTHR24412">
    <property type="entry name" value="KELCH PROTEIN"/>
    <property type="match status" value="1"/>
</dbReference>
<dbReference type="Gene3D" id="2.120.10.80">
    <property type="entry name" value="Kelch-type beta propeller"/>
    <property type="match status" value="1"/>
</dbReference>
<dbReference type="EMBL" id="DSUT01000054">
    <property type="protein sequence ID" value="HGK27895.1"/>
    <property type="molecule type" value="Genomic_DNA"/>
</dbReference>
<keyword evidence="1" id="KW-0880">Kelch repeat</keyword>
<accession>A0A7C4GFX0</accession>
<dbReference type="PANTHER" id="PTHR24412:SF489">
    <property type="entry name" value="RING FINGER DOMAIN AND KELCH REPEAT-CONTAINING PROTEIN DDB_G0271372"/>
    <property type="match status" value="1"/>
</dbReference>
<feature type="chain" id="PRO_5028459305" evidence="3">
    <location>
        <begin position="18"/>
        <end position="607"/>
    </location>
</feature>
<reference evidence="4" key="1">
    <citation type="journal article" date="2020" name="mSystems">
        <title>Genome- and Community-Level Interaction Insights into Carbon Utilization and Element Cycling Functions of Hydrothermarchaeota in Hydrothermal Sediment.</title>
        <authorList>
            <person name="Zhou Z."/>
            <person name="Liu Y."/>
            <person name="Xu W."/>
            <person name="Pan J."/>
            <person name="Luo Z.H."/>
            <person name="Li M."/>
        </authorList>
    </citation>
    <scope>NUCLEOTIDE SEQUENCE [LARGE SCALE GENOMIC DNA]</scope>
    <source>
        <strain evidence="4">SpSt-488</strain>
    </source>
</reference>
<dbReference type="SUPFAM" id="SSF117281">
    <property type="entry name" value="Kelch motif"/>
    <property type="match status" value="1"/>
</dbReference>
<name>A0A7C4GFX0_UNCW3</name>
<protein>
    <submittedName>
        <fullName evidence="4">T9SS type A sorting domain-containing protein</fullName>
    </submittedName>
</protein>
<dbReference type="NCBIfam" id="TIGR04183">
    <property type="entry name" value="Por_Secre_tail"/>
    <property type="match status" value="1"/>
</dbReference>
<dbReference type="InterPro" id="IPR015915">
    <property type="entry name" value="Kelch-typ_b-propeller"/>
</dbReference>
<organism evidence="4">
    <name type="scientific">candidate division WOR-3 bacterium</name>
    <dbReference type="NCBI Taxonomy" id="2052148"/>
    <lineage>
        <taxon>Bacteria</taxon>
        <taxon>Bacteria division WOR-3</taxon>
    </lineage>
</organism>
<evidence type="ECO:0000313" key="4">
    <source>
        <dbReference type="EMBL" id="HGK27895.1"/>
    </source>
</evidence>
<comment type="caution">
    <text evidence="4">The sequence shown here is derived from an EMBL/GenBank/DDBJ whole genome shotgun (WGS) entry which is preliminary data.</text>
</comment>
<keyword evidence="2" id="KW-0677">Repeat</keyword>
<dbReference type="InterPro" id="IPR026444">
    <property type="entry name" value="Secre_tail"/>
</dbReference>
<sequence>MNRLCVALVILAAVASAQNPYRLPEKVIDEGGVRMRSVPAGNLVADGSFHQTTIGLATRPGANYVAWIGYWHPRPNTTRHDVAAVEVLAPVRFADTLNAVTPRAVVRNVGTVNETFRACFRILRGSTTVYFASTLISLPRGGQTEVSFPQFRFQTLGPHVSRCSVYAALDQDRSNDVKDAGVKVYNRPDWPENWVEVRSVPQTPTNRGVRAGGWLVYLPNRELCYVAKGNKTPDFYSFNPVTGTWQERKELPYMPEAKHPGKGGAATSDGYDYIYATKGNNTFGFWRYSVTGDTWEKMTDVPAGSTGKKVKGGTGLAYVEKGGEEFVYLLKGDGNEFLRYRVVANDWQQMPPAPVGRRLKWDKGSWLVADGGQSLYAFKAKVHELWRYDLAADTWFVNPQTPMPRYSELTNRSKKAKNGSCATWMAGAIYALKGGNTSEFWSYHPAGDSWHELDTMPSFGSTGRKRRVNDGAGIAAYGEGVIFALKGNKTLEFWRYVAGSQVGSPAPGPGRESVQADVTGKPAAMTLRTGSSIASRGASVVYSLPGSEAGTLRVFDAAGRVVRRLALVGTGGRTGLARVELPGLSAGVYVLRLESSAGVKSTKLVIE</sequence>
<feature type="signal peptide" evidence="3">
    <location>
        <begin position="1"/>
        <end position="17"/>
    </location>
</feature>
<evidence type="ECO:0000256" key="3">
    <source>
        <dbReference type="SAM" id="SignalP"/>
    </source>
</evidence>
<gene>
    <name evidence="4" type="ORF">ENS41_02960</name>
</gene>
<evidence type="ECO:0000256" key="1">
    <source>
        <dbReference type="ARBA" id="ARBA00022441"/>
    </source>
</evidence>
<dbReference type="AlphaFoldDB" id="A0A7C4GFX0"/>
<evidence type="ECO:0000256" key="2">
    <source>
        <dbReference type="ARBA" id="ARBA00022737"/>
    </source>
</evidence>